<gene>
    <name evidence="2" type="ORF">B4082_5513</name>
</gene>
<dbReference type="GO" id="GO:0008783">
    <property type="term" value="F:agmatinase activity"/>
    <property type="evidence" value="ECO:0007669"/>
    <property type="project" value="TreeGrafter"/>
</dbReference>
<dbReference type="Gene3D" id="3.40.800.10">
    <property type="entry name" value="Ureohydrolase domain"/>
    <property type="match status" value="1"/>
</dbReference>
<dbReference type="PROSITE" id="PS51409">
    <property type="entry name" value="ARGINASE_2"/>
    <property type="match status" value="1"/>
</dbReference>
<dbReference type="SUPFAM" id="SSF52768">
    <property type="entry name" value="Arginase/deacetylase"/>
    <property type="match status" value="1"/>
</dbReference>
<proteinExistence type="inferred from homology"/>
<dbReference type="EMBL" id="LJKA01000077">
    <property type="protein sequence ID" value="KZD26916.1"/>
    <property type="molecule type" value="Genomic_DNA"/>
</dbReference>
<dbReference type="Proteomes" id="UP000076501">
    <property type="component" value="Unassembled WGS sequence"/>
</dbReference>
<protein>
    <recommendedName>
        <fullName evidence="4">Arginase</fullName>
    </recommendedName>
</protein>
<dbReference type="PATRIC" id="fig|1396.539.peg.4704"/>
<evidence type="ECO:0008006" key="4">
    <source>
        <dbReference type="Google" id="ProtNLM"/>
    </source>
</evidence>
<accession>A0A164BLL7</accession>
<dbReference type="AlphaFoldDB" id="A0A164BLL7"/>
<evidence type="ECO:0000313" key="2">
    <source>
        <dbReference type="EMBL" id="KZD26916.1"/>
    </source>
</evidence>
<name>A0A164BLL7_BACCE</name>
<dbReference type="PANTHER" id="PTHR11358:SF41">
    <property type="entry name" value="ARGINASE"/>
    <property type="match status" value="1"/>
</dbReference>
<dbReference type="GO" id="GO:0033389">
    <property type="term" value="P:putrescine biosynthetic process from arginine, via agmatine"/>
    <property type="evidence" value="ECO:0007669"/>
    <property type="project" value="TreeGrafter"/>
</dbReference>
<dbReference type="RefSeq" id="WP_063225030.1">
    <property type="nucleotide sequence ID" value="NZ_JAEHBS010000043.1"/>
</dbReference>
<reference evidence="2 3" key="1">
    <citation type="submission" date="2015-09" db="EMBL/GenBank/DDBJ databases">
        <title>Bacillus cereus food isolates.</title>
        <authorList>
            <person name="Boekhorst J."/>
        </authorList>
    </citation>
    <scope>NUCLEOTIDE SEQUENCE [LARGE SCALE GENOMIC DNA]</scope>
    <source>
        <strain evidence="2 3">B4082</strain>
    </source>
</reference>
<organism evidence="2 3">
    <name type="scientific">Bacillus cereus</name>
    <dbReference type="NCBI Taxonomy" id="1396"/>
    <lineage>
        <taxon>Bacteria</taxon>
        <taxon>Bacillati</taxon>
        <taxon>Bacillota</taxon>
        <taxon>Bacilli</taxon>
        <taxon>Bacillales</taxon>
        <taxon>Bacillaceae</taxon>
        <taxon>Bacillus</taxon>
        <taxon>Bacillus cereus group</taxon>
    </lineage>
</organism>
<evidence type="ECO:0000313" key="3">
    <source>
        <dbReference type="Proteomes" id="UP000076501"/>
    </source>
</evidence>
<dbReference type="PANTHER" id="PTHR11358">
    <property type="entry name" value="ARGINASE/AGMATINASE"/>
    <property type="match status" value="1"/>
</dbReference>
<comment type="caution">
    <text evidence="2">The sequence shown here is derived from an EMBL/GenBank/DDBJ whole genome shotgun (WGS) entry which is preliminary data.</text>
</comment>
<evidence type="ECO:0000256" key="1">
    <source>
        <dbReference type="PROSITE-ProRule" id="PRU00742"/>
    </source>
</evidence>
<dbReference type="Pfam" id="PF00491">
    <property type="entry name" value="Arginase"/>
    <property type="match status" value="1"/>
</dbReference>
<dbReference type="InterPro" id="IPR023696">
    <property type="entry name" value="Ureohydrolase_dom_sf"/>
</dbReference>
<comment type="similarity">
    <text evidence="1">Belongs to the arginase family.</text>
</comment>
<dbReference type="InterPro" id="IPR006035">
    <property type="entry name" value="Ureohydrolase"/>
</dbReference>
<dbReference type="GO" id="GO:0046872">
    <property type="term" value="F:metal ion binding"/>
    <property type="evidence" value="ECO:0007669"/>
    <property type="project" value="InterPro"/>
</dbReference>
<sequence>MSLLYSGLTFLNFGDTYLLQNKLHSYSHEDIDFTLLEHSNLYCESTSLMHIKRALNRIKKKGITFIGSGNYHYVSYLLLEEIDKPFTLILFDHHTDTNLKEVNEQSLISCGSWVSFSLQNNDKLKKVIIIGPSSLTIHSNDCSYIEVFPIHISHEVSIHTILSHIHTETIYVSIDKDVLDPKVTITNWDQGHMKLSRILQFIHSLIMNKSVYGIDICGELPVYPSQLFLPKYKNAIQKNEQANLQILKSIYNT</sequence>